<dbReference type="InterPro" id="IPR023210">
    <property type="entry name" value="NADP_OxRdtase_dom"/>
</dbReference>
<proteinExistence type="predicted"/>
<dbReference type="RefSeq" id="WP_302109475.1">
    <property type="nucleotide sequence ID" value="NZ_JAUKTR010000002.1"/>
</dbReference>
<dbReference type="Gene3D" id="3.20.20.100">
    <property type="entry name" value="NADP-dependent oxidoreductase domain"/>
    <property type="match status" value="1"/>
</dbReference>
<comment type="caution">
    <text evidence="2">The sequence shown here is derived from an EMBL/GenBank/DDBJ whole genome shotgun (WGS) entry which is preliminary data.</text>
</comment>
<dbReference type="EMBL" id="JAUKTR010000002">
    <property type="protein sequence ID" value="MDO1559048.1"/>
    <property type="molecule type" value="Genomic_DNA"/>
</dbReference>
<dbReference type="InterPro" id="IPR020471">
    <property type="entry name" value="AKR"/>
</dbReference>
<dbReference type="PANTHER" id="PTHR42686:SF1">
    <property type="entry name" value="GH17980P-RELATED"/>
    <property type="match status" value="1"/>
</dbReference>
<evidence type="ECO:0000313" key="2">
    <source>
        <dbReference type="EMBL" id="MDO1559048.1"/>
    </source>
</evidence>
<accession>A0ABT8SKF9</accession>
<dbReference type="Pfam" id="PF00248">
    <property type="entry name" value="Aldo_ket_red"/>
    <property type="match status" value="1"/>
</dbReference>
<evidence type="ECO:0000313" key="3">
    <source>
        <dbReference type="Proteomes" id="UP001169063"/>
    </source>
</evidence>
<reference evidence="2" key="1">
    <citation type="submission" date="2023-07" db="EMBL/GenBank/DDBJ databases">
        <title>Brevundimonas soil sp. nov., isolated from the soil of chemical plant.</title>
        <authorList>
            <person name="Wu N."/>
        </authorList>
    </citation>
    <scope>NUCLEOTIDE SEQUENCE</scope>
    <source>
        <strain evidence="2">XZ-24</strain>
    </source>
</reference>
<organism evidence="2 3">
    <name type="scientific">Peiella sedimenti</name>
    <dbReference type="NCBI Taxonomy" id="3061083"/>
    <lineage>
        <taxon>Bacteria</taxon>
        <taxon>Pseudomonadati</taxon>
        <taxon>Pseudomonadota</taxon>
        <taxon>Alphaproteobacteria</taxon>
        <taxon>Caulobacterales</taxon>
        <taxon>Caulobacteraceae</taxon>
        <taxon>Peiella</taxon>
    </lineage>
</organism>
<gene>
    <name evidence="2" type="ORF">Q0812_06355</name>
</gene>
<name>A0ABT8SKF9_9CAUL</name>
<dbReference type="PANTHER" id="PTHR42686">
    <property type="entry name" value="GH17980P-RELATED"/>
    <property type="match status" value="1"/>
</dbReference>
<protein>
    <submittedName>
        <fullName evidence="2">Aldo/keto reductase</fullName>
    </submittedName>
</protein>
<dbReference type="NCBIfam" id="NF011432">
    <property type="entry name" value="PRK14863.1"/>
    <property type="match status" value="1"/>
</dbReference>
<keyword evidence="3" id="KW-1185">Reference proteome</keyword>
<dbReference type="Proteomes" id="UP001169063">
    <property type="component" value="Unassembled WGS sequence"/>
</dbReference>
<dbReference type="SUPFAM" id="SSF51430">
    <property type="entry name" value="NAD(P)-linked oxidoreductase"/>
    <property type="match status" value="1"/>
</dbReference>
<feature type="domain" description="NADP-dependent oxidoreductase" evidence="1">
    <location>
        <begin position="24"/>
        <end position="261"/>
    </location>
</feature>
<sequence>MIRARLGIATRRFGPSGRWPAGQRGAEETLRDLLQTAADARLDLVDASALDGEVERMLGRSWPFPSPFQVATKTTRLADGLDRLEARARRSLERLGLARAQTLLVAEPEDLMGSDGRALWARLQRLKDEGLYRQIGFCADVEDEPVALARRYQPDVVQTRCSLLDQRAAQQGVIAELAGLNVEVHLRSPLSGALLFQDRQVLPPELAHVGPRLSRIRRGLAEAGADPLAASLSYALTLPGVSAVLVGATSPAELRAVIAASFAPSPRLDFRAFALDEGGAQARAWTPRTVTSAA</sequence>
<evidence type="ECO:0000259" key="1">
    <source>
        <dbReference type="Pfam" id="PF00248"/>
    </source>
</evidence>
<dbReference type="InterPro" id="IPR036812">
    <property type="entry name" value="NAD(P)_OxRdtase_dom_sf"/>
</dbReference>